<dbReference type="Pfam" id="PF21000">
    <property type="entry name" value="RMI1_N_N"/>
    <property type="match status" value="1"/>
</dbReference>
<dbReference type="InterPro" id="IPR013894">
    <property type="entry name" value="RMI1_OB"/>
</dbReference>
<keyword evidence="7" id="KW-1185">Reference proteome</keyword>
<dbReference type="GO" id="GO:0000724">
    <property type="term" value="P:double-strand break repair via homologous recombination"/>
    <property type="evidence" value="ECO:0007669"/>
    <property type="project" value="TreeGrafter"/>
</dbReference>
<evidence type="ECO:0000259" key="4">
    <source>
        <dbReference type="Pfam" id="PF08585"/>
    </source>
</evidence>
<dbReference type="PANTHER" id="PTHR14790">
    <property type="entry name" value="RECQ-MEDIATED GENOME INSTABILITY PROTEIN 1 RMI1"/>
    <property type="match status" value="1"/>
</dbReference>
<dbReference type="GO" id="GO:0016604">
    <property type="term" value="C:nuclear body"/>
    <property type="evidence" value="ECO:0007669"/>
    <property type="project" value="TreeGrafter"/>
</dbReference>
<feature type="compositionally biased region" description="Pro residues" evidence="3">
    <location>
        <begin position="212"/>
        <end position="226"/>
    </location>
</feature>
<accession>A0AAF0IY39</accession>
<dbReference type="InterPro" id="IPR049363">
    <property type="entry name" value="RMI1_N"/>
</dbReference>
<evidence type="ECO:0000313" key="6">
    <source>
        <dbReference type="EMBL" id="WFD21727.1"/>
    </source>
</evidence>
<dbReference type="EMBL" id="CP119900">
    <property type="protein sequence ID" value="WFD21727.1"/>
    <property type="molecule type" value="Genomic_DNA"/>
</dbReference>
<sequence>MADRGLVHDVRAALCAELGAVPISTEWLTECIDHLCHRDAKLARDATQLVHQVRMQLLASDLHDSLEHAQTDWENALVQIVDVLDVGVSAQSLFDTLETRATTPTTPFPRGMLRWRLSDGFQAPTYAYELERIPSLDLDTRLGTKLVLQRPPQERDVLLLGPAHVRVLGGFHPDWDSAALLQQRICEVLGRSPTWKSATPRRMEAAEAPAVPSAPPTPSAPAVPAPREPELLSDDVWDIDAEQALLEAEGALACAPAPPCAPPTEAVAPSRPPSALLQQLEHVSTPTPPTSLVSSAPPCSNEQLKIPTRGTPVRPSPHTTIILVSSDDEAPIAPTTISVSDSEDEGP</sequence>
<feature type="region of interest" description="Disordered" evidence="3">
    <location>
        <begin position="196"/>
        <end position="228"/>
    </location>
</feature>
<dbReference type="Gene3D" id="2.40.50.770">
    <property type="entry name" value="RecQ-mediated genome instability protein Rmi1, C-terminal domain"/>
    <property type="match status" value="1"/>
</dbReference>
<name>A0AAF0IY39_9BASI</name>
<organism evidence="6 7">
    <name type="scientific">Malassezia equina</name>
    <dbReference type="NCBI Taxonomy" id="1381935"/>
    <lineage>
        <taxon>Eukaryota</taxon>
        <taxon>Fungi</taxon>
        <taxon>Dikarya</taxon>
        <taxon>Basidiomycota</taxon>
        <taxon>Ustilaginomycotina</taxon>
        <taxon>Malasseziomycetes</taxon>
        <taxon>Malasseziales</taxon>
        <taxon>Malasseziaceae</taxon>
        <taxon>Malassezia</taxon>
    </lineage>
</organism>
<dbReference type="InterPro" id="IPR042470">
    <property type="entry name" value="RMI1_N_C_sf"/>
</dbReference>
<feature type="region of interest" description="Disordered" evidence="3">
    <location>
        <begin position="284"/>
        <end position="347"/>
    </location>
</feature>
<dbReference type="Proteomes" id="UP001214415">
    <property type="component" value="Chromosome 1"/>
</dbReference>
<evidence type="ECO:0000256" key="2">
    <source>
        <dbReference type="ARBA" id="ARBA00018987"/>
    </source>
</evidence>
<evidence type="ECO:0000256" key="1">
    <source>
        <dbReference type="ARBA" id="ARBA00006395"/>
    </source>
</evidence>
<dbReference type="GO" id="GO:0000712">
    <property type="term" value="P:resolution of meiotic recombination intermediates"/>
    <property type="evidence" value="ECO:0007669"/>
    <property type="project" value="TreeGrafter"/>
</dbReference>
<feature type="domain" description="RMI1 N-terminal" evidence="5">
    <location>
        <begin position="22"/>
        <end position="65"/>
    </location>
</feature>
<reference evidence="6" key="1">
    <citation type="submission" date="2023-03" db="EMBL/GenBank/DDBJ databases">
        <title>Mating type loci evolution in Malassezia.</title>
        <authorList>
            <person name="Coelho M.A."/>
        </authorList>
    </citation>
    <scope>NUCLEOTIDE SEQUENCE</scope>
    <source>
        <strain evidence="6">CBS 12830</strain>
    </source>
</reference>
<dbReference type="AlphaFoldDB" id="A0AAF0IY39"/>
<evidence type="ECO:0000313" key="7">
    <source>
        <dbReference type="Proteomes" id="UP001214415"/>
    </source>
</evidence>
<evidence type="ECO:0000259" key="5">
    <source>
        <dbReference type="Pfam" id="PF21000"/>
    </source>
</evidence>
<comment type="similarity">
    <text evidence="1">Belongs to the RMI1 family.</text>
</comment>
<gene>
    <name evidence="6" type="ORF">MEQU1_000382</name>
</gene>
<evidence type="ECO:0000256" key="3">
    <source>
        <dbReference type="SAM" id="MobiDB-lite"/>
    </source>
</evidence>
<dbReference type="PANTHER" id="PTHR14790:SF15">
    <property type="entry name" value="RECQ-MEDIATED GENOME INSTABILITY PROTEIN 1"/>
    <property type="match status" value="1"/>
</dbReference>
<dbReference type="GO" id="GO:0031422">
    <property type="term" value="C:RecQ family helicase-topoisomerase III complex"/>
    <property type="evidence" value="ECO:0007669"/>
    <property type="project" value="TreeGrafter"/>
</dbReference>
<protein>
    <recommendedName>
        <fullName evidence="2">RecQ-mediated genome instability protein 1</fullName>
    </recommendedName>
</protein>
<dbReference type="Pfam" id="PF08585">
    <property type="entry name" value="RMI1_N_C"/>
    <property type="match status" value="1"/>
</dbReference>
<proteinExistence type="inferred from homology"/>
<feature type="domain" description="RecQ mediated genome instability protein 1 OB-fold" evidence="4">
    <location>
        <begin position="75"/>
        <end position="179"/>
    </location>
</feature>